<keyword evidence="1" id="KW-1133">Transmembrane helix</keyword>
<evidence type="ECO:0000313" key="3">
    <source>
        <dbReference type="EMBL" id="CRY67860.1"/>
    </source>
</evidence>
<dbReference type="Proteomes" id="UP000045840">
    <property type="component" value="Unassembled WGS sequence"/>
</dbReference>
<dbReference type="STRING" id="1288385.ERS137968_02948"/>
<protein>
    <submittedName>
        <fullName evidence="2">Membrane protein</fullName>
    </submittedName>
</protein>
<dbReference type="Proteomes" id="UP000044625">
    <property type="component" value="Unassembled WGS sequence"/>
</dbReference>
<dbReference type="EMBL" id="CWJL01000015">
    <property type="protein sequence ID" value="CRY67860.1"/>
    <property type="molecule type" value="Genomic_DNA"/>
</dbReference>
<keyword evidence="4" id="KW-1185">Reference proteome</keyword>
<accession>A0A0T9P9U4</accession>
<dbReference type="RefSeq" id="WP_049611795.1">
    <property type="nucleotide sequence ID" value="NZ_CAWMMU010000015.1"/>
</dbReference>
<evidence type="ECO:0000256" key="1">
    <source>
        <dbReference type="SAM" id="Phobius"/>
    </source>
</evidence>
<name>A0A0T9P9U4_9GAMM</name>
<evidence type="ECO:0000313" key="4">
    <source>
        <dbReference type="Proteomes" id="UP000044625"/>
    </source>
</evidence>
<reference evidence="3 4" key="3">
    <citation type="submission" date="2015-03" db="EMBL/GenBank/DDBJ databases">
        <authorList>
            <consortium name="Pathogen Informatics"/>
            <person name="Murphy D."/>
        </authorList>
    </citation>
    <scope>NUCLEOTIDE SEQUENCE [LARGE SCALE GENOMIC DNA]</scope>
    <source>
        <strain evidence="4">type strain: CIP110230</strain>
        <strain evidence="3">Type strain: CIP110230</strain>
    </source>
</reference>
<reference evidence="2" key="2">
    <citation type="submission" date="2015-03" db="EMBL/GenBank/DDBJ databases">
        <authorList>
            <person name="Murphy D."/>
        </authorList>
    </citation>
    <scope>NUCLEOTIDE SEQUENCE [LARGE SCALE GENOMIC DNA]</scope>
    <source>
        <strain evidence="2">A125KOH2</strain>
    </source>
</reference>
<keyword evidence="1" id="KW-0812">Transmembrane</keyword>
<proteinExistence type="predicted"/>
<keyword evidence="1" id="KW-0472">Membrane</keyword>
<dbReference type="Pfam" id="PF10713">
    <property type="entry name" value="DUF2509"/>
    <property type="match status" value="1"/>
</dbReference>
<dbReference type="EMBL" id="CQAZ01000010">
    <property type="protein sequence ID" value="CNH51045.1"/>
    <property type="molecule type" value="Genomic_DNA"/>
</dbReference>
<reference evidence="5" key="1">
    <citation type="submission" date="2015-03" db="EMBL/GenBank/DDBJ databases">
        <authorList>
            <consortium name="Pathogen Informatics"/>
        </authorList>
    </citation>
    <scope>NUCLEOTIDE SEQUENCE [LARGE SCALE GENOMIC DNA]</scope>
    <source>
        <strain evidence="5">A125KOH2</strain>
    </source>
</reference>
<evidence type="ECO:0000313" key="5">
    <source>
        <dbReference type="Proteomes" id="UP000045840"/>
    </source>
</evidence>
<evidence type="ECO:0000313" key="2">
    <source>
        <dbReference type="EMBL" id="CNH51045.1"/>
    </source>
</evidence>
<dbReference type="AlphaFoldDB" id="A0A0T9P9U4"/>
<dbReference type="OrthoDB" id="7059963at2"/>
<sequence length="156" mass="17523">MSQQQQRGSSSLVVVMTLFALGLFALSALQRQLDNIHQITIEEQQHLRAYQQAASSLNWGGSQRWVLTEPGQAGSAWQCMAHQEYGLTACIKPSSLADSFILRGENRPVGQNSPLMLYQRVRMDAVAGSENRYQLAKVPNGWLDFCPDKDEQFCIY</sequence>
<feature type="transmembrane region" description="Helical" evidence="1">
    <location>
        <begin position="12"/>
        <end position="29"/>
    </location>
</feature>
<dbReference type="InterPro" id="IPR019652">
    <property type="entry name" value="DUF2509"/>
</dbReference>
<organism evidence="2 5">
    <name type="scientific">Yersinia pekkanenii</name>
    <dbReference type="NCBI Taxonomy" id="1288385"/>
    <lineage>
        <taxon>Bacteria</taxon>
        <taxon>Pseudomonadati</taxon>
        <taxon>Pseudomonadota</taxon>
        <taxon>Gammaproteobacteria</taxon>
        <taxon>Enterobacterales</taxon>
        <taxon>Yersiniaceae</taxon>
        <taxon>Yersinia</taxon>
    </lineage>
</organism>
<gene>
    <name evidence="2" type="ORF">ERS008529_01419</name>
    <name evidence="3" type="ORF">ERS137968_02948</name>
</gene>